<dbReference type="Proteomes" id="UP000318483">
    <property type="component" value="Chromosome"/>
</dbReference>
<dbReference type="GO" id="GO:0008889">
    <property type="term" value="F:glycerophosphodiester phosphodiesterase activity"/>
    <property type="evidence" value="ECO:0007669"/>
    <property type="project" value="UniProtKB-EC"/>
</dbReference>
<protein>
    <recommendedName>
        <fullName evidence="2">glycerophosphodiester phosphodiesterase</fullName>
        <ecNumber evidence="2">3.1.4.46</ecNumber>
    </recommendedName>
</protein>
<dbReference type="OrthoDB" id="9795622at2"/>
<proteinExistence type="inferred from homology"/>
<evidence type="ECO:0000256" key="3">
    <source>
        <dbReference type="ARBA" id="ARBA00022729"/>
    </source>
</evidence>
<comment type="catalytic activity">
    <reaction evidence="6">
        <text>a sn-glycero-3-phosphodiester + H2O = an alcohol + sn-glycerol 3-phosphate + H(+)</text>
        <dbReference type="Rhea" id="RHEA:12969"/>
        <dbReference type="ChEBI" id="CHEBI:15377"/>
        <dbReference type="ChEBI" id="CHEBI:15378"/>
        <dbReference type="ChEBI" id="CHEBI:30879"/>
        <dbReference type="ChEBI" id="CHEBI:57597"/>
        <dbReference type="ChEBI" id="CHEBI:83408"/>
        <dbReference type="EC" id="3.1.4.46"/>
    </reaction>
</comment>
<keyword evidence="5" id="KW-0378">Hydrolase</keyword>
<comment type="similarity">
    <text evidence="1">Belongs to the glycerophosphoryl diester phosphodiesterase family.</text>
</comment>
<dbReference type="EMBL" id="CP042261">
    <property type="protein sequence ID" value="QDY69499.1"/>
    <property type="molecule type" value="Genomic_DNA"/>
</dbReference>
<dbReference type="RefSeq" id="WP_146364878.1">
    <property type="nucleotide sequence ID" value="NZ_CP042261.1"/>
</dbReference>
<gene>
    <name evidence="9" type="ORF">FPZ52_07620</name>
</gene>
<evidence type="ECO:0000256" key="4">
    <source>
        <dbReference type="ARBA" id="ARBA00022798"/>
    </source>
</evidence>
<dbReference type="GO" id="GO:0006071">
    <property type="term" value="P:glycerol metabolic process"/>
    <property type="evidence" value="ECO:0007669"/>
    <property type="project" value="UniProtKB-KW"/>
</dbReference>
<dbReference type="InterPro" id="IPR030395">
    <property type="entry name" value="GP_PDE_dom"/>
</dbReference>
<evidence type="ECO:0000259" key="8">
    <source>
        <dbReference type="PROSITE" id="PS51704"/>
    </source>
</evidence>
<dbReference type="SUPFAM" id="SSF51695">
    <property type="entry name" value="PLC-like phosphodiesterases"/>
    <property type="match status" value="1"/>
</dbReference>
<dbReference type="Gene3D" id="3.20.20.190">
    <property type="entry name" value="Phosphatidylinositol (PI) phosphodiesterase"/>
    <property type="match status" value="1"/>
</dbReference>
<dbReference type="InterPro" id="IPR017946">
    <property type="entry name" value="PLC-like_Pdiesterase_TIM-brl"/>
</dbReference>
<evidence type="ECO:0000256" key="1">
    <source>
        <dbReference type="ARBA" id="ARBA00007277"/>
    </source>
</evidence>
<evidence type="ECO:0000256" key="2">
    <source>
        <dbReference type="ARBA" id="ARBA00012247"/>
    </source>
</evidence>
<name>A0A5B8I7F4_9RHOB</name>
<feature type="signal peptide" evidence="7">
    <location>
        <begin position="1"/>
        <end position="22"/>
    </location>
</feature>
<keyword evidence="10" id="KW-1185">Reference proteome</keyword>
<reference evidence="9 10" key="1">
    <citation type="submission" date="2019-07" db="EMBL/GenBank/DDBJ databases">
        <title>Litoreibacter alkalisoli sp. nov., isolated from saline-alkaline soil.</title>
        <authorList>
            <person name="Wang S."/>
            <person name="Xu L."/>
            <person name="Xing Y.-T."/>
            <person name="Sun J.-Q."/>
        </authorList>
    </citation>
    <scope>NUCLEOTIDE SEQUENCE [LARGE SCALE GENOMIC DNA]</scope>
    <source>
        <strain evidence="9 10">LN3S51</strain>
    </source>
</reference>
<feature type="domain" description="GP-PDE" evidence="8">
    <location>
        <begin position="59"/>
        <end position="399"/>
    </location>
</feature>
<evidence type="ECO:0000313" key="10">
    <source>
        <dbReference type="Proteomes" id="UP000318483"/>
    </source>
</evidence>
<sequence>MTSLTKLLFTTAIALTGTAASAENIQVGPRPLYLINKMQDGELKDKLLSCSESPVTRTNFSIGHRGAPLMFPEHTVESNVAAAQMGAGILECDVTFTADKELVCRHAQNDLHTTTNILVTDLAEKCTAGFTPASGDTEAAAECRTSDLTLAEFQTLTPKMDAANKAATTAEEYQGGTAGWRTDLYSAEPATLMTHADSIELFKSLGAKFTPELKSPSVEMPFDGFSQEDYAQKLVDEYKAAGIPASDVWAQSFNLDDVLYWIEAEPEFGAQAVYLIDDSSIEGLNGDDPATWGFEPAELKAQGVNYVAPAIPFLVSLNDAGEIVPSALATALKEADIELIAWTLERSGPLVDGGGWYYHSITDAISGGGDYYEVLDVLAQDVGVAGVFSDWPATVSYYASCMGMN</sequence>
<dbReference type="EC" id="3.1.4.46" evidence="2"/>
<dbReference type="GO" id="GO:0006629">
    <property type="term" value="P:lipid metabolic process"/>
    <property type="evidence" value="ECO:0007669"/>
    <property type="project" value="InterPro"/>
</dbReference>
<organism evidence="9 10">
    <name type="scientific">Qingshengfaniella alkalisoli</name>
    <dbReference type="NCBI Taxonomy" id="2599296"/>
    <lineage>
        <taxon>Bacteria</taxon>
        <taxon>Pseudomonadati</taxon>
        <taxon>Pseudomonadota</taxon>
        <taxon>Alphaproteobacteria</taxon>
        <taxon>Rhodobacterales</taxon>
        <taxon>Paracoccaceae</taxon>
        <taxon>Qingshengfaniella</taxon>
    </lineage>
</organism>
<evidence type="ECO:0000256" key="6">
    <source>
        <dbReference type="ARBA" id="ARBA00047512"/>
    </source>
</evidence>
<evidence type="ECO:0000256" key="7">
    <source>
        <dbReference type="SAM" id="SignalP"/>
    </source>
</evidence>
<keyword evidence="3 7" id="KW-0732">Signal</keyword>
<dbReference type="KEGG" id="lit:FPZ52_07620"/>
<feature type="chain" id="PRO_5023066114" description="glycerophosphodiester phosphodiesterase" evidence="7">
    <location>
        <begin position="23"/>
        <end position="405"/>
    </location>
</feature>
<evidence type="ECO:0000313" key="9">
    <source>
        <dbReference type="EMBL" id="QDY69499.1"/>
    </source>
</evidence>
<dbReference type="Pfam" id="PF03009">
    <property type="entry name" value="GDPD"/>
    <property type="match status" value="1"/>
</dbReference>
<accession>A0A5B8I7F4</accession>
<evidence type="ECO:0000256" key="5">
    <source>
        <dbReference type="ARBA" id="ARBA00022801"/>
    </source>
</evidence>
<dbReference type="PROSITE" id="PS51704">
    <property type="entry name" value="GP_PDE"/>
    <property type="match status" value="1"/>
</dbReference>
<dbReference type="PANTHER" id="PTHR43620">
    <property type="entry name" value="GLYCEROPHOSPHORYL DIESTER PHOSPHODIESTERASE"/>
    <property type="match status" value="1"/>
</dbReference>
<dbReference type="PANTHER" id="PTHR43620:SF7">
    <property type="entry name" value="GLYCEROPHOSPHODIESTER PHOSPHODIESTERASE GDPD5-RELATED"/>
    <property type="match status" value="1"/>
</dbReference>
<dbReference type="AlphaFoldDB" id="A0A5B8I7F4"/>
<keyword evidence="4" id="KW-0319">Glycerol metabolism</keyword>